<gene>
    <name evidence="3" type="ORF">SAMN04488075_0252</name>
</gene>
<dbReference type="InterPro" id="IPR009656">
    <property type="entry name" value="PHB_depo_C"/>
</dbReference>
<dbReference type="Pfam" id="PF06850">
    <property type="entry name" value="PHB_depo_C"/>
    <property type="match status" value="1"/>
</dbReference>
<dbReference type="RefSeq" id="WP_090845777.1">
    <property type="nucleotide sequence ID" value="NZ_FNXG01000001.1"/>
</dbReference>
<proteinExistence type="predicted"/>
<dbReference type="EMBL" id="FNXG01000001">
    <property type="protein sequence ID" value="SEH59344.1"/>
    <property type="molecule type" value="Genomic_DNA"/>
</dbReference>
<dbReference type="AlphaFoldDB" id="A0A1H6JJN1"/>
<dbReference type="STRING" id="65735.SAMN04488075_0252"/>
<dbReference type="SUPFAM" id="SSF53474">
    <property type="entry name" value="alpha/beta-Hydrolases"/>
    <property type="match status" value="1"/>
</dbReference>
<evidence type="ECO:0000256" key="1">
    <source>
        <dbReference type="SAM" id="MobiDB-lite"/>
    </source>
</evidence>
<dbReference type="InterPro" id="IPR051321">
    <property type="entry name" value="PHA/PHB_synthase"/>
</dbReference>
<dbReference type="PIRSF" id="PIRSF020818">
    <property type="entry name" value="PHB_depoly_PhaZ"/>
    <property type="match status" value="1"/>
</dbReference>
<sequence>MVFNGYRGMVSYDAIETIRNTNEWMGASARAIASYPMFAMMPTPMFKLMSAWGRVTERSFARMVIKPDWEIPAIAGPGGQDHLVYVEPVLKRPFGDLVHFQVARRKPMARRVLLVAPMSGHYATLLRSTVTSLLPDCDVWVTDWHNARDIPVSAGKFDVEDYTAYLVDFMRHLGPDTHVIAVCQPAPLALAATAILAEQEPKAQPRTLTLIGGPIDPDAAATEVTDFGHRVTMGQLEQIFIQQVGFKYRGAGRMVYPGLAQLSSFIAMNAATHRRAFVDKIVAEAAGEGSIDDKHYRFYDEYLAVMDMTAEFYLSTVQRIFKNLEIARNDFSVNGRKADIGKIRDVAVMTVEGANDDISAPGQCVAALALCSGVDESKKSQHLEPGAGHYGIFAGKSWRLNIRPLVLDFMDAHSGDADRMAAPKRKRGTDGVTRVSTFGPDADDSKIAV</sequence>
<feature type="region of interest" description="Disordered" evidence="1">
    <location>
        <begin position="420"/>
        <end position="449"/>
    </location>
</feature>
<keyword evidence="4" id="KW-1185">Reference proteome</keyword>
<accession>A0A1H6JJN1</accession>
<dbReference type="OrthoDB" id="9774318at2"/>
<evidence type="ECO:0000259" key="2">
    <source>
        <dbReference type="Pfam" id="PF06850"/>
    </source>
</evidence>
<organism evidence="3 4">
    <name type="scientific">Paracoccus alkenifer</name>
    <dbReference type="NCBI Taxonomy" id="65735"/>
    <lineage>
        <taxon>Bacteria</taxon>
        <taxon>Pseudomonadati</taxon>
        <taxon>Pseudomonadota</taxon>
        <taxon>Alphaproteobacteria</taxon>
        <taxon>Rhodobacterales</taxon>
        <taxon>Paracoccaceae</taxon>
        <taxon>Paracoccus</taxon>
    </lineage>
</organism>
<feature type="domain" description="PHB de-polymerase C-terminal" evidence="2">
    <location>
        <begin position="212"/>
        <end position="413"/>
    </location>
</feature>
<dbReference type="InterPro" id="IPR010915">
    <property type="entry name" value="PHB_depoly_PhaZ"/>
</dbReference>
<dbReference type="Proteomes" id="UP000199125">
    <property type="component" value="Unassembled WGS sequence"/>
</dbReference>
<dbReference type="PANTHER" id="PTHR36837">
    <property type="entry name" value="POLY(3-HYDROXYALKANOATE) POLYMERASE SUBUNIT PHAC"/>
    <property type="match status" value="1"/>
</dbReference>
<reference evidence="4" key="1">
    <citation type="submission" date="2016-10" db="EMBL/GenBank/DDBJ databases">
        <authorList>
            <person name="Varghese N."/>
            <person name="Submissions S."/>
        </authorList>
    </citation>
    <scope>NUCLEOTIDE SEQUENCE [LARGE SCALE GENOMIC DNA]</scope>
    <source>
        <strain evidence="4">DSM 11593</strain>
    </source>
</reference>
<dbReference type="NCBIfam" id="TIGR01849">
    <property type="entry name" value="PHB_depoly_PhaZ"/>
    <property type="match status" value="1"/>
</dbReference>
<evidence type="ECO:0000313" key="3">
    <source>
        <dbReference type="EMBL" id="SEH59344.1"/>
    </source>
</evidence>
<evidence type="ECO:0000313" key="4">
    <source>
        <dbReference type="Proteomes" id="UP000199125"/>
    </source>
</evidence>
<dbReference type="Gene3D" id="3.40.50.1820">
    <property type="entry name" value="alpha/beta hydrolase"/>
    <property type="match status" value="1"/>
</dbReference>
<protein>
    <submittedName>
        <fullName evidence="3">Poly(3-hydroxybutyrate) depolymerase</fullName>
    </submittedName>
</protein>
<dbReference type="PANTHER" id="PTHR36837:SF4">
    <property type="entry name" value="BLR0908 PROTEIN"/>
    <property type="match status" value="1"/>
</dbReference>
<name>A0A1H6JJN1_9RHOB</name>
<dbReference type="InterPro" id="IPR029058">
    <property type="entry name" value="AB_hydrolase_fold"/>
</dbReference>